<dbReference type="SMART" id="SM00257">
    <property type="entry name" value="LysM"/>
    <property type="match status" value="3"/>
</dbReference>
<feature type="domain" description="LysM" evidence="2">
    <location>
        <begin position="413"/>
        <end position="457"/>
    </location>
</feature>
<dbReference type="RefSeq" id="WP_120533290.1">
    <property type="nucleotide sequence ID" value="NZ_RAWI01000109.1"/>
</dbReference>
<dbReference type="Proteomes" id="UP000278907">
    <property type="component" value="Unassembled WGS sequence"/>
</dbReference>
<dbReference type="InterPro" id="IPR008258">
    <property type="entry name" value="Transglycosylase_SLT_dom_1"/>
</dbReference>
<dbReference type="InterPro" id="IPR018392">
    <property type="entry name" value="LysM"/>
</dbReference>
<dbReference type="CDD" id="cd16894">
    <property type="entry name" value="MltD-like"/>
    <property type="match status" value="1"/>
</dbReference>
<dbReference type="Gene3D" id="3.10.350.10">
    <property type="entry name" value="LysM domain"/>
    <property type="match status" value="3"/>
</dbReference>
<evidence type="ECO:0000313" key="4">
    <source>
        <dbReference type="Proteomes" id="UP000278907"/>
    </source>
</evidence>
<proteinExistence type="predicted"/>
<dbReference type="Pfam" id="PF01464">
    <property type="entry name" value="SLT"/>
    <property type="match status" value="1"/>
</dbReference>
<dbReference type="PANTHER" id="PTHR33734:SF22">
    <property type="entry name" value="MEMBRANE-BOUND LYTIC MUREIN TRANSGLYCOSYLASE D"/>
    <property type="match status" value="1"/>
</dbReference>
<dbReference type="PANTHER" id="PTHR33734">
    <property type="entry name" value="LYSM DOMAIN-CONTAINING GPI-ANCHORED PROTEIN 2"/>
    <property type="match status" value="1"/>
</dbReference>
<feature type="domain" description="LysM" evidence="2">
    <location>
        <begin position="601"/>
        <end position="645"/>
    </location>
</feature>
<keyword evidence="4" id="KW-1185">Reference proteome</keyword>
<dbReference type="EMBL" id="RAWI01000109">
    <property type="protein sequence ID" value="RKI08195.1"/>
    <property type="molecule type" value="Genomic_DNA"/>
</dbReference>
<name>A0ABX9QJ30_9BACT</name>
<dbReference type="SUPFAM" id="SSF53955">
    <property type="entry name" value="Lysozyme-like"/>
    <property type="match status" value="1"/>
</dbReference>
<dbReference type="Pfam" id="PF01476">
    <property type="entry name" value="LysM"/>
    <property type="match status" value="3"/>
</dbReference>
<evidence type="ECO:0000259" key="2">
    <source>
        <dbReference type="PROSITE" id="PS51782"/>
    </source>
</evidence>
<organism evidence="3 4">
    <name type="scientific">Corallococcus praedator</name>
    <dbReference type="NCBI Taxonomy" id="2316724"/>
    <lineage>
        <taxon>Bacteria</taxon>
        <taxon>Pseudomonadati</taxon>
        <taxon>Myxococcota</taxon>
        <taxon>Myxococcia</taxon>
        <taxon>Myxococcales</taxon>
        <taxon>Cystobacterineae</taxon>
        <taxon>Myxococcaceae</taxon>
        <taxon>Corallococcus</taxon>
    </lineage>
</organism>
<dbReference type="SUPFAM" id="SSF54106">
    <property type="entry name" value="LysM domain"/>
    <property type="match status" value="3"/>
</dbReference>
<dbReference type="InterPro" id="IPR023346">
    <property type="entry name" value="Lysozyme-like_dom_sf"/>
</dbReference>
<gene>
    <name evidence="3" type="ORF">D7Y13_16490</name>
</gene>
<dbReference type="InterPro" id="IPR036779">
    <property type="entry name" value="LysM_dom_sf"/>
</dbReference>
<sequence>MPPLSLLLLALASVPSPQGVAPKPVPPPGVRALPSSEAPSLTADGSLAVPPVPVEEGEETDEVEAESAELEELRALEGAALDPESKPNAEMMQSLRRLGLTNPLRLRMLDALEEPTFREDDTPPALARITDLSTFDVSLVKDRFDIPVDMQPRVAEYVQFFQGPGRKWFRKWMARSTRYLPVMQPILESKGLPRDTVYLAMIESGFSANAYSWAHAAGPWQFISSTGKQYGLKQDFWVDERRDPIKATHAAASYLKDLYGELGHWYLAWAGYNTGSYRVRKMVERYGTNDWWLLAEEKGLAKETKHYVPKLIAAALVAKNPEAFGFSQEEFQYEAALDYDEVKLTDATDLDVLARSAGVSVMDVQDLNPELKRWCTPPATAAKPYVLRLPRGTSTLFAENFQKLSPADRLTFRVHTVKRGDTLSQIAQQYGTAPEAILQMNRLKSARTLKLRAELVIPVPSGRGGSGDAGGAIASKVAQARRSGVVAVRPEDEVPAGTPKGPVAAGPVKTEKVNGRTRVTYGVQEGDSLWLIANRFQVSVDDMKQWNNLPRRNRTLSLGTLLTVWPPDAKGATPAKVEERGGTIVVASAVAGQAPAGPKGKVHTLVEGETLWSVAQRYNVSVEDIMKWNHIKDHRTVPTGKLLSLSAP</sequence>
<protein>
    <submittedName>
        <fullName evidence="3">LysM peptidoglycan-binding domain-containing protein</fullName>
    </submittedName>
</protein>
<evidence type="ECO:0000313" key="3">
    <source>
        <dbReference type="EMBL" id="RKI08195.1"/>
    </source>
</evidence>
<accession>A0ABX9QJ30</accession>
<feature type="region of interest" description="Disordered" evidence="1">
    <location>
        <begin position="16"/>
        <end position="62"/>
    </location>
</feature>
<comment type="caution">
    <text evidence="3">The sequence shown here is derived from an EMBL/GenBank/DDBJ whole genome shotgun (WGS) entry which is preliminary data.</text>
</comment>
<dbReference type="Gene3D" id="1.10.530.10">
    <property type="match status" value="1"/>
</dbReference>
<dbReference type="PROSITE" id="PS51782">
    <property type="entry name" value="LYSM"/>
    <property type="match status" value="3"/>
</dbReference>
<dbReference type="CDD" id="cd00118">
    <property type="entry name" value="LysM"/>
    <property type="match status" value="3"/>
</dbReference>
<feature type="domain" description="LysM" evidence="2">
    <location>
        <begin position="519"/>
        <end position="564"/>
    </location>
</feature>
<reference evidence="3 4" key="1">
    <citation type="submission" date="2018-09" db="EMBL/GenBank/DDBJ databases">
        <authorList>
            <person name="Livingstone P.G."/>
            <person name="Whitworth D.E."/>
        </authorList>
    </citation>
    <scope>NUCLEOTIDE SEQUENCE [LARGE SCALE GENOMIC DNA]</scope>
    <source>
        <strain evidence="3 4">CA031B</strain>
    </source>
</reference>
<evidence type="ECO:0000256" key="1">
    <source>
        <dbReference type="SAM" id="MobiDB-lite"/>
    </source>
</evidence>